<dbReference type="Proteomes" id="UP000244803">
    <property type="component" value="Chromosome 4"/>
</dbReference>
<dbReference type="PANTHER" id="PTHR42714:SF2">
    <property type="entry name" value="TRNA MODIFICATION GTPASE GTPBP3, MITOCHONDRIAL"/>
    <property type="match status" value="1"/>
</dbReference>
<gene>
    <name evidence="9" type="ORF">MACJ_004119</name>
</gene>
<name>A0A976SL51_THEOR</name>
<keyword evidence="2" id="KW-0819">tRNA processing</keyword>
<evidence type="ECO:0000256" key="4">
    <source>
        <dbReference type="ARBA" id="ARBA00023134"/>
    </source>
</evidence>
<reference evidence="9" key="1">
    <citation type="submission" date="2022-07" db="EMBL/GenBank/DDBJ databases">
        <title>Evaluation of T. orientalis genome assembly methods using nanopore sequencing and analysis of variation between genomes.</title>
        <authorList>
            <person name="Yam J."/>
            <person name="Micallef M.L."/>
            <person name="Liu M."/>
            <person name="Djordjevic S.P."/>
            <person name="Bogema D.R."/>
            <person name="Jenkins C."/>
        </authorList>
    </citation>
    <scope>NUCLEOTIDE SEQUENCE</scope>
    <source>
        <strain evidence="9">Fish Creek</strain>
    </source>
</reference>
<feature type="domain" description="GTP-binding protein TrmE N-terminal" evidence="7">
    <location>
        <begin position="59"/>
        <end position="186"/>
    </location>
</feature>
<keyword evidence="5" id="KW-0732">Signal</keyword>
<evidence type="ECO:0000256" key="1">
    <source>
        <dbReference type="ARBA" id="ARBA00011043"/>
    </source>
</evidence>
<comment type="similarity">
    <text evidence="1">Belongs to the TRAFAC class TrmE-Era-EngA-EngB-Septin-like GTPase superfamily. TrmE GTPase family.</text>
</comment>
<evidence type="ECO:0000256" key="3">
    <source>
        <dbReference type="ARBA" id="ARBA00022741"/>
    </source>
</evidence>
<dbReference type="Gene3D" id="3.30.1360.120">
    <property type="entry name" value="Probable tRNA modification gtpase trme, domain 1"/>
    <property type="match status" value="1"/>
</dbReference>
<dbReference type="Pfam" id="PF10396">
    <property type="entry name" value="TrmE_N"/>
    <property type="match status" value="1"/>
</dbReference>
<organism evidence="9 10">
    <name type="scientific">Theileria orientalis</name>
    <dbReference type="NCBI Taxonomy" id="68886"/>
    <lineage>
        <taxon>Eukaryota</taxon>
        <taxon>Sar</taxon>
        <taxon>Alveolata</taxon>
        <taxon>Apicomplexa</taxon>
        <taxon>Aconoidasida</taxon>
        <taxon>Piroplasmida</taxon>
        <taxon>Theileriidae</taxon>
        <taxon>Theileria</taxon>
    </lineage>
</organism>
<feature type="domain" description="MnmE helical" evidence="8">
    <location>
        <begin position="189"/>
        <end position="549"/>
    </location>
</feature>
<evidence type="ECO:0000313" key="10">
    <source>
        <dbReference type="Proteomes" id="UP000244803"/>
    </source>
</evidence>
<dbReference type="EMBL" id="CP056067">
    <property type="protein sequence ID" value="UVC54568.1"/>
    <property type="molecule type" value="Genomic_DNA"/>
</dbReference>
<dbReference type="GO" id="GO:0005525">
    <property type="term" value="F:GTP binding"/>
    <property type="evidence" value="ECO:0007669"/>
    <property type="project" value="UniProtKB-KW"/>
</dbReference>
<dbReference type="Pfam" id="PF12631">
    <property type="entry name" value="MnmE_helical"/>
    <property type="match status" value="1"/>
</dbReference>
<dbReference type="HAMAP" id="MF_00379">
    <property type="entry name" value="GTPase_MnmE"/>
    <property type="match status" value="1"/>
</dbReference>
<dbReference type="GO" id="GO:0003924">
    <property type="term" value="F:GTPase activity"/>
    <property type="evidence" value="ECO:0007669"/>
    <property type="project" value="InterPro"/>
</dbReference>
<dbReference type="Pfam" id="PF01926">
    <property type="entry name" value="MMR_HSR1"/>
    <property type="match status" value="1"/>
</dbReference>
<dbReference type="CDD" id="cd14858">
    <property type="entry name" value="TrmE_N"/>
    <property type="match status" value="1"/>
</dbReference>
<accession>A0A976SL51</accession>
<dbReference type="InterPro" id="IPR027266">
    <property type="entry name" value="TrmE/GcvT-like"/>
</dbReference>
<sequence>MLKLLDLILILIVFTHICLCFKINNNFTYRRYKLLDTVKNVFYNSETHDLRDSSFLNETIYGLSSGIPDGGCGVAVVRLSGRDSVNILNILTNKNSDTCSHQPREVNVSNLYSPIDGNIIDHALTIYFKSPNSYTGEDVVELHTHGSKAVILELFDNFVYISNNFNIRLRQAEKGEFTRRAYYSGKFNLTQVEAIRELIASNNQIQKKNSILKLNNNLYNLYKKWMKDLTGILARVEGSIDFQEESCSDTILKDSYLIRNLLSDLLVDIKSHINNKKEEIVDGIKLLLMGPPNSGKSSFVNNLFNEDISIVSNVPGTTRDLIRVNYKLNELNFQIIDTAGVRTISSEAKNDNEAIELIGINKAIDQIKNSNIILFIFDPLNIEDSLYSLNKLFSKFHDEENESDKLIYILIGKMDLIDDANQYHEMIINFISNLAEGNKNVSNLVSNIKVFNICNLNQSSVNCIMNEVNKDVNKYYQLDSNSLFINEQRHKLHLNNIIKFIQKILDLIDDKVDLEIISEYLRECVYEIEYTTGERTNDYILDEIFKNFCIGK</sequence>
<dbReference type="GO" id="GO:0005737">
    <property type="term" value="C:cytoplasm"/>
    <property type="evidence" value="ECO:0007669"/>
    <property type="project" value="TreeGrafter"/>
</dbReference>
<dbReference type="InterPro" id="IPR006073">
    <property type="entry name" value="GTP-bd"/>
</dbReference>
<dbReference type="PANTHER" id="PTHR42714">
    <property type="entry name" value="TRNA MODIFICATION GTPASE GTPBP3"/>
    <property type="match status" value="1"/>
</dbReference>
<evidence type="ECO:0000256" key="2">
    <source>
        <dbReference type="ARBA" id="ARBA00022694"/>
    </source>
</evidence>
<dbReference type="InterPro" id="IPR004520">
    <property type="entry name" value="GTPase_MnmE"/>
</dbReference>
<feature type="chain" id="PRO_5037563266" evidence="5">
    <location>
        <begin position="21"/>
        <end position="552"/>
    </location>
</feature>
<dbReference type="AlphaFoldDB" id="A0A976SL51"/>
<dbReference type="InterPro" id="IPR025867">
    <property type="entry name" value="MnmE_helical"/>
</dbReference>
<keyword evidence="4" id="KW-0342">GTP-binding</keyword>
<dbReference type="InterPro" id="IPR018948">
    <property type="entry name" value="GTP-bd_TrmE_N"/>
</dbReference>
<protein>
    <submittedName>
        <fullName evidence="9">tRNA modification GTPase</fullName>
    </submittedName>
</protein>
<dbReference type="GO" id="GO:0030488">
    <property type="term" value="P:tRNA methylation"/>
    <property type="evidence" value="ECO:0007669"/>
    <property type="project" value="TreeGrafter"/>
</dbReference>
<dbReference type="Gene3D" id="3.40.50.300">
    <property type="entry name" value="P-loop containing nucleotide triphosphate hydrolases"/>
    <property type="match status" value="1"/>
</dbReference>
<evidence type="ECO:0000256" key="5">
    <source>
        <dbReference type="SAM" id="SignalP"/>
    </source>
</evidence>
<dbReference type="InterPro" id="IPR027368">
    <property type="entry name" value="MnmE_dom2"/>
</dbReference>
<dbReference type="Gene3D" id="1.20.120.430">
    <property type="entry name" value="tRNA modification GTPase MnmE domain 2"/>
    <property type="match status" value="1"/>
</dbReference>
<dbReference type="NCBIfam" id="TIGR00231">
    <property type="entry name" value="small_GTP"/>
    <property type="match status" value="1"/>
</dbReference>
<dbReference type="GO" id="GO:0002098">
    <property type="term" value="P:tRNA wobble uridine modification"/>
    <property type="evidence" value="ECO:0007669"/>
    <property type="project" value="TreeGrafter"/>
</dbReference>
<keyword evidence="3" id="KW-0547">Nucleotide-binding</keyword>
<dbReference type="SUPFAM" id="SSF116878">
    <property type="entry name" value="TrmE connector domain"/>
    <property type="match status" value="1"/>
</dbReference>
<feature type="signal peptide" evidence="5">
    <location>
        <begin position="1"/>
        <end position="20"/>
    </location>
</feature>
<evidence type="ECO:0000259" key="8">
    <source>
        <dbReference type="Pfam" id="PF12631"/>
    </source>
</evidence>
<dbReference type="InterPro" id="IPR027417">
    <property type="entry name" value="P-loop_NTPase"/>
</dbReference>
<proteinExistence type="inferred from homology"/>
<evidence type="ECO:0000259" key="7">
    <source>
        <dbReference type="Pfam" id="PF10396"/>
    </source>
</evidence>
<dbReference type="InterPro" id="IPR005225">
    <property type="entry name" value="Small_GTP-bd"/>
</dbReference>
<feature type="domain" description="G" evidence="6">
    <location>
        <begin position="286"/>
        <end position="393"/>
    </location>
</feature>
<dbReference type="SUPFAM" id="SSF52540">
    <property type="entry name" value="P-loop containing nucleoside triphosphate hydrolases"/>
    <property type="match status" value="1"/>
</dbReference>
<evidence type="ECO:0000313" key="9">
    <source>
        <dbReference type="EMBL" id="UVC54568.1"/>
    </source>
</evidence>
<evidence type="ECO:0000259" key="6">
    <source>
        <dbReference type="Pfam" id="PF01926"/>
    </source>
</evidence>